<evidence type="ECO:0000313" key="4">
    <source>
        <dbReference type="Proteomes" id="UP000023152"/>
    </source>
</evidence>
<comment type="caution">
    <text evidence="3">The sequence shown here is derived from an EMBL/GenBank/DDBJ whole genome shotgun (WGS) entry which is preliminary data.</text>
</comment>
<evidence type="ECO:0000256" key="2">
    <source>
        <dbReference type="RuleBase" id="RU000487"/>
    </source>
</evidence>
<dbReference type="Proteomes" id="UP000023152">
    <property type="component" value="Unassembled WGS sequence"/>
</dbReference>
<dbReference type="SUPFAM" id="SSF53067">
    <property type="entry name" value="Actin-like ATPase domain"/>
    <property type="match status" value="2"/>
</dbReference>
<evidence type="ECO:0000256" key="1">
    <source>
        <dbReference type="ARBA" id="ARBA00049360"/>
    </source>
</evidence>
<dbReference type="InterPro" id="IPR043129">
    <property type="entry name" value="ATPase_NBD"/>
</dbReference>
<evidence type="ECO:0000313" key="3">
    <source>
        <dbReference type="EMBL" id="ETO21219.1"/>
    </source>
</evidence>
<reference evidence="3 4" key="1">
    <citation type="journal article" date="2013" name="Curr. Biol.">
        <title>The Genome of the Foraminiferan Reticulomyxa filosa.</title>
        <authorList>
            <person name="Glockner G."/>
            <person name="Hulsmann N."/>
            <person name="Schleicher M."/>
            <person name="Noegel A.A."/>
            <person name="Eichinger L."/>
            <person name="Gallinger C."/>
            <person name="Pawlowski J."/>
            <person name="Sierra R."/>
            <person name="Euteneuer U."/>
            <person name="Pillet L."/>
            <person name="Moustafa A."/>
            <person name="Platzer M."/>
            <person name="Groth M."/>
            <person name="Szafranski K."/>
            <person name="Schliwa M."/>
        </authorList>
    </citation>
    <scope>NUCLEOTIDE SEQUENCE [LARGE SCALE GENOMIC DNA]</scope>
</reference>
<comment type="catalytic activity">
    <reaction evidence="1">
        <text>ATP + H2O = ADP + phosphate + H(+)</text>
        <dbReference type="Rhea" id="RHEA:13065"/>
        <dbReference type="ChEBI" id="CHEBI:15377"/>
        <dbReference type="ChEBI" id="CHEBI:15378"/>
        <dbReference type="ChEBI" id="CHEBI:30616"/>
        <dbReference type="ChEBI" id="CHEBI:43474"/>
        <dbReference type="ChEBI" id="CHEBI:456216"/>
    </reaction>
</comment>
<protein>
    <submittedName>
        <fullName evidence="3">Actin, cytoplasmic 2-like isoform 1</fullName>
    </submittedName>
</protein>
<accession>X6N630</accession>
<proteinExistence type="inferred from homology"/>
<dbReference type="PRINTS" id="PR00190">
    <property type="entry name" value="ACTIN"/>
</dbReference>
<dbReference type="AlphaFoldDB" id="X6N630"/>
<gene>
    <name evidence="3" type="ORF">RFI_15983</name>
</gene>
<dbReference type="PANTHER" id="PTHR11937">
    <property type="entry name" value="ACTIN"/>
    <property type="match status" value="1"/>
</dbReference>
<dbReference type="Gene3D" id="3.30.420.40">
    <property type="match status" value="3"/>
</dbReference>
<sequence>MTQLMFETFSVPQFQIANQAVLSLFATGRASGIVVESGASATSIVPVDDGNRVSSAILHSSITGRDLTTYLLGMLTKVDKVFEADDLKEPCSSNAKKRTIAQDIKQKLCFVAADFAATAKSTDIEKQYQLPDGKNLLLSNVLYQCPEPLFQPHLLGKQELGIHKLLCSSIEKCDPYICKVLYDNVVLGGGNTMFRGLDERLKNEVVSLASPNTLIKIVAATDRQFSAWKGASILCCLSIFNDMWILSKEYTDIGSSIIHRKRT</sequence>
<dbReference type="InterPro" id="IPR004000">
    <property type="entry name" value="Actin"/>
</dbReference>
<dbReference type="Gene3D" id="3.90.640.10">
    <property type="entry name" value="Actin, Chain A, domain 4"/>
    <property type="match status" value="1"/>
</dbReference>
<name>X6N630_RETFI</name>
<organism evidence="3 4">
    <name type="scientific">Reticulomyxa filosa</name>
    <dbReference type="NCBI Taxonomy" id="46433"/>
    <lineage>
        <taxon>Eukaryota</taxon>
        <taxon>Sar</taxon>
        <taxon>Rhizaria</taxon>
        <taxon>Retaria</taxon>
        <taxon>Foraminifera</taxon>
        <taxon>Monothalamids</taxon>
        <taxon>Reticulomyxidae</taxon>
        <taxon>Reticulomyxa</taxon>
    </lineage>
</organism>
<comment type="similarity">
    <text evidence="2">Belongs to the actin family.</text>
</comment>
<dbReference type="EMBL" id="ASPP01011841">
    <property type="protein sequence ID" value="ETO21219.1"/>
    <property type="molecule type" value="Genomic_DNA"/>
</dbReference>
<keyword evidence="4" id="KW-1185">Reference proteome</keyword>
<dbReference type="Pfam" id="PF00022">
    <property type="entry name" value="Actin"/>
    <property type="match status" value="1"/>
</dbReference>
<dbReference type="SMART" id="SM00268">
    <property type="entry name" value="ACTIN"/>
    <property type="match status" value="1"/>
</dbReference>